<dbReference type="InterPro" id="IPR058502">
    <property type="entry name" value="PLL-like_beta-prop"/>
</dbReference>
<dbReference type="InterPro" id="IPR003737">
    <property type="entry name" value="GlcNAc_PI_deacetylase-related"/>
</dbReference>
<dbReference type="EMBL" id="AP023356">
    <property type="protein sequence ID" value="BCJ42782.1"/>
    <property type="molecule type" value="Genomic_DNA"/>
</dbReference>
<dbReference type="PANTHER" id="PTHR12993:SF26">
    <property type="entry name" value="1D-MYO-INOSITOL 2-ACETAMIDO-2-DEOXY-ALPHA-D-GLUCOPYRANOSIDE DEACETYLASE"/>
    <property type="match status" value="1"/>
</dbReference>
<dbReference type="SUPFAM" id="SSF89372">
    <property type="entry name" value="Fucose-specific lectin"/>
    <property type="match status" value="1"/>
</dbReference>
<dbReference type="RefSeq" id="WP_189328578.1">
    <property type="nucleotide sequence ID" value="NZ_AP023356.1"/>
</dbReference>
<dbReference type="Pfam" id="PF26607">
    <property type="entry name" value="DUF8189"/>
    <property type="match status" value="1"/>
</dbReference>
<gene>
    <name evidence="3" type="ORF">Aiant_34390</name>
</gene>
<sequence>MVTAWLRSLLGGSNRRGETPGAWQPGPAMTVVAHPDDDLYFINPGVRMAIAADVPTVGVVLTAAEGDGRNVDTNDQDRQSAPVDHAAYSTARHVGLRRAYARMAELPADSEWVQEAVTLAGGLVVERDTLKAAPHVVLYFFNLAHRQGETRSYHTFPPLLDGEIEQAPTLSALDLATPEQKVARETLLSAVVELIEKYRPTVIRTLDPDPEHDWGRSDYHNSDHPEHTATARLTIEAVHRVSRDNPRPPVVEYYRAYANRYWPYNLSKRIHQEKADFLSTYAGADGAENPGFPYGHGDYQLGTNPYRSTHIYSTAQRYVSTSTWLTRLPSGALAAFAVLGDRLAMWSEQKPGSGKWQGPVLTGDGLMPTLAVAANGSGPVRVVALRRTDALGKIDVEAGYFTVGQHGDFSGWQSLDGPDRADPDRRKQREIGVPGAVVDPDGYLWVFLRDFTGGLSVRRQTSDGWQPWESLGGGPLQDGPVATVSGAGLVQVFVPAKRNVAHWRQTEKGGPLVPFHTLRSTPVASGGLHVARTAGDRPCLLFRQAGTGTVLAYREHEEPGTWPGKPAEFGGYDGLGPIAAIDNPQRGAGDLLLAQRNRFATVSVSVHPTPAKGSRWRRLPGPLCGGPSLATDQTGRAVLAVLGQDGRLHVCRQDKPEAAAAFGAWTTV</sequence>
<protein>
    <recommendedName>
        <fullName evidence="2">PLL-like beta propeller domain-containing protein</fullName>
    </recommendedName>
</protein>
<dbReference type="SUPFAM" id="SSF102588">
    <property type="entry name" value="LmbE-like"/>
    <property type="match status" value="1"/>
</dbReference>
<keyword evidence="4" id="KW-1185">Reference proteome</keyword>
<organism evidence="3 4">
    <name type="scientific">Actinoplanes ianthinogenes</name>
    <dbReference type="NCBI Taxonomy" id="122358"/>
    <lineage>
        <taxon>Bacteria</taxon>
        <taxon>Bacillati</taxon>
        <taxon>Actinomycetota</taxon>
        <taxon>Actinomycetes</taxon>
        <taxon>Micromonosporales</taxon>
        <taxon>Micromonosporaceae</taxon>
        <taxon>Actinoplanes</taxon>
    </lineage>
</organism>
<dbReference type="Gene3D" id="3.40.50.10320">
    <property type="entry name" value="LmbE-like"/>
    <property type="match status" value="1"/>
</dbReference>
<dbReference type="Proteomes" id="UP000676967">
    <property type="component" value="Chromosome"/>
</dbReference>
<dbReference type="InterPro" id="IPR024078">
    <property type="entry name" value="LmbE-like_dom_sf"/>
</dbReference>
<dbReference type="Pfam" id="PF02585">
    <property type="entry name" value="PIG-L"/>
    <property type="match status" value="1"/>
</dbReference>
<keyword evidence="1" id="KW-0862">Zinc</keyword>
<accession>A0ABM7LTV9</accession>
<evidence type="ECO:0000256" key="1">
    <source>
        <dbReference type="ARBA" id="ARBA00022833"/>
    </source>
</evidence>
<evidence type="ECO:0000259" key="2">
    <source>
        <dbReference type="Pfam" id="PF26607"/>
    </source>
</evidence>
<reference evidence="3 4" key="1">
    <citation type="submission" date="2020-08" db="EMBL/GenBank/DDBJ databases">
        <title>Whole genome shotgun sequence of Actinoplanes ianthinogenes NBRC 13996.</title>
        <authorList>
            <person name="Komaki H."/>
            <person name="Tamura T."/>
        </authorList>
    </citation>
    <scope>NUCLEOTIDE SEQUENCE [LARGE SCALE GENOMIC DNA]</scope>
    <source>
        <strain evidence="3 4">NBRC 13996</strain>
    </source>
</reference>
<name>A0ABM7LTV9_9ACTN</name>
<evidence type="ECO:0000313" key="3">
    <source>
        <dbReference type="EMBL" id="BCJ42782.1"/>
    </source>
</evidence>
<evidence type="ECO:0000313" key="4">
    <source>
        <dbReference type="Proteomes" id="UP000676967"/>
    </source>
</evidence>
<feature type="domain" description="PLL-like beta propeller" evidence="2">
    <location>
        <begin position="335"/>
        <end position="666"/>
    </location>
</feature>
<proteinExistence type="predicted"/>
<dbReference type="PANTHER" id="PTHR12993">
    <property type="entry name" value="N-ACETYLGLUCOSAMINYL-PHOSPHATIDYLINOSITOL DE-N-ACETYLASE-RELATED"/>
    <property type="match status" value="1"/>
</dbReference>